<keyword evidence="1 2" id="KW-0732">Signal</keyword>
<reference evidence="3 4" key="1">
    <citation type="submission" date="2019-05" db="EMBL/GenBank/DDBJ databases">
        <title>Tamlana fucoidanivorans sp. nov., isolated from the surface of algae collected from Fujian province in China.</title>
        <authorList>
            <person name="Li J."/>
        </authorList>
    </citation>
    <scope>NUCLEOTIDE SEQUENCE [LARGE SCALE GENOMIC DNA]</scope>
    <source>
        <strain evidence="3 4">CW2-9</strain>
    </source>
</reference>
<sequence>MRTRLLFFLFLVPIILSAQSIDTFFSLPTTRYAVVTTSTALDQSANGENANWVFNNLMASGITSTDTYKAISPSDPEAIAFPGTNMLLTTTDTNAEEIKFYASEGANTLDVSGIELMDLTLQYDDLGLVGSFPYAYNTNNGGNSISGDFSYSGNTGTFTGILTTTVDAYGSLSMNDVGGGIYSGTITRLELIQQMELFVGIKVGDLMQTTYHYYDNTSGELVFRSTQVELTSGIIGNRSFTIMESLIMSPLSANFGDKEITSWFHVSKNPVDDVLSFYLDERVNVYDILVYDLEGKEVIKGLANNAIEVRFLEAGWYIITLKTDFGIVSEKFIKK</sequence>
<evidence type="ECO:0000256" key="1">
    <source>
        <dbReference type="ARBA" id="ARBA00022729"/>
    </source>
</evidence>
<dbReference type="RefSeq" id="WP_139698114.1">
    <property type="nucleotide sequence ID" value="NZ_CP074074.1"/>
</dbReference>
<proteinExistence type="predicted"/>
<gene>
    <name evidence="3" type="ORF">FGF67_12650</name>
</gene>
<accession>A0A5C4SHM9</accession>
<protein>
    <submittedName>
        <fullName evidence="3">T9SS type A sorting domain-containing protein</fullName>
    </submittedName>
</protein>
<dbReference type="EMBL" id="VDCS01000011">
    <property type="protein sequence ID" value="TNJ43197.1"/>
    <property type="molecule type" value="Genomic_DNA"/>
</dbReference>
<dbReference type="AlphaFoldDB" id="A0A5C4SHM9"/>
<organism evidence="3 4">
    <name type="scientific">Allotamlana fucoidanivorans</name>
    <dbReference type="NCBI Taxonomy" id="2583814"/>
    <lineage>
        <taxon>Bacteria</taxon>
        <taxon>Pseudomonadati</taxon>
        <taxon>Bacteroidota</taxon>
        <taxon>Flavobacteriia</taxon>
        <taxon>Flavobacteriales</taxon>
        <taxon>Flavobacteriaceae</taxon>
        <taxon>Allotamlana</taxon>
    </lineage>
</organism>
<name>A0A5C4SHM9_9FLAO</name>
<feature type="chain" id="PRO_5022743524" evidence="2">
    <location>
        <begin position="21"/>
        <end position="335"/>
    </location>
</feature>
<feature type="signal peptide" evidence="2">
    <location>
        <begin position="1"/>
        <end position="20"/>
    </location>
</feature>
<dbReference type="Proteomes" id="UP000308713">
    <property type="component" value="Unassembled WGS sequence"/>
</dbReference>
<evidence type="ECO:0000313" key="3">
    <source>
        <dbReference type="EMBL" id="TNJ43197.1"/>
    </source>
</evidence>
<keyword evidence="4" id="KW-1185">Reference proteome</keyword>
<dbReference type="NCBIfam" id="TIGR04183">
    <property type="entry name" value="Por_Secre_tail"/>
    <property type="match status" value="1"/>
</dbReference>
<dbReference type="OrthoDB" id="1138233at2"/>
<evidence type="ECO:0000256" key="2">
    <source>
        <dbReference type="SAM" id="SignalP"/>
    </source>
</evidence>
<dbReference type="InterPro" id="IPR026444">
    <property type="entry name" value="Secre_tail"/>
</dbReference>
<comment type="caution">
    <text evidence="3">The sequence shown here is derived from an EMBL/GenBank/DDBJ whole genome shotgun (WGS) entry which is preliminary data.</text>
</comment>
<evidence type="ECO:0000313" key="4">
    <source>
        <dbReference type="Proteomes" id="UP000308713"/>
    </source>
</evidence>